<accession>A0AAF1BB54</accession>
<dbReference type="Pfam" id="PF00067">
    <property type="entry name" value="p450"/>
    <property type="match status" value="1"/>
</dbReference>
<dbReference type="CDD" id="cd11072">
    <property type="entry name" value="CYP71-like"/>
    <property type="match status" value="1"/>
</dbReference>
<name>A0AAF1BB54_DAUCS</name>
<sequence length="501" mass="56703">MLLQDLVVALIPIIASLLFIKWLFFSAPVNRKNLPPSPSRLPVLGNFHQLGLLPHRNLQSLAQKHGPMMLLHFGSVPTLVLSSADAAREVMKVQDLKFCDRPSSSLLRRLLYDGKDISVAPYGEYWRQLKSIIVLQLLSNKRVQSFRRLREEETALMVNKIRDLSSSSLSVDLSELFVTLSNDVSCRSAFGKKYSEDGSGREFKKLLKEFLELLGSYSFADFVPWLRWVDRISGLDGKVDRVFKNLDKFLQGVVQEHLDKQANQLEDKENFVDILLRIQNETIHGISIENDNIKAILLDVYAAGTDTTSTVLEWAMSELLRNPYVMNTVQKEIRDILGCKPDIEENDLEKMQYLKAVIKETLRLHPPIPLLVPRSAREDVKLNGYDIAAGTMVITNAWAIGRDPATWNEPEKFQPERFLNSSIDFKGQDFQLIPFGAGRRACPGISFAMATNEFVLANLLHKFDWKLPDGRNGEDLDMSERPSASVKRKIPLLAVATSCCC</sequence>
<dbReference type="PANTHER" id="PTHR47955">
    <property type="entry name" value="CYTOCHROME P450 FAMILY 71 PROTEIN"/>
    <property type="match status" value="1"/>
</dbReference>
<feature type="binding site" description="axial binding residue" evidence="10">
    <location>
        <position position="442"/>
    </location>
    <ligand>
        <name>heme</name>
        <dbReference type="ChEBI" id="CHEBI:30413"/>
    </ligand>
    <ligandPart>
        <name>Fe</name>
        <dbReference type="ChEBI" id="CHEBI:18248"/>
    </ligandPart>
</feature>
<evidence type="ECO:0000313" key="13">
    <source>
        <dbReference type="EMBL" id="WOH10597.1"/>
    </source>
</evidence>
<comment type="cofactor">
    <cofactor evidence="10">
        <name>heme</name>
        <dbReference type="ChEBI" id="CHEBI:30413"/>
    </cofactor>
</comment>
<reference evidence="13" key="1">
    <citation type="journal article" date="2016" name="Nat. Genet.">
        <title>A high-quality carrot genome assembly provides new insights into carotenoid accumulation and asterid genome evolution.</title>
        <authorList>
            <person name="Iorizzo M."/>
            <person name="Ellison S."/>
            <person name="Senalik D."/>
            <person name="Zeng P."/>
            <person name="Satapoomin P."/>
            <person name="Huang J."/>
            <person name="Bowman M."/>
            <person name="Iovene M."/>
            <person name="Sanseverino W."/>
            <person name="Cavagnaro P."/>
            <person name="Yildiz M."/>
            <person name="Macko-Podgorni A."/>
            <person name="Moranska E."/>
            <person name="Grzebelus E."/>
            <person name="Grzebelus D."/>
            <person name="Ashrafi H."/>
            <person name="Zheng Z."/>
            <person name="Cheng S."/>
            <person name="Spooner D."/>
            <person name="Van Deynze A."/>
            <person name="Simon P."/>
        </authorList>
    </citation>
    <scope>NUCLEOTIDE SEQUENCE</scope>
    <source>
        <tissue evidence="13">Leaf</tissue>
    </source>
</reference>
<dbReference type="PANTHER" id="PTHR47955:SF10">
    <property type="entry name" value="ANGELICIN SYNTHASE"/>
    <property type="match status" value="1"/>
</dbReference>
<dbReference type="EMBL" id="CP093349">
    <property type="protein sequence ID" value="WOH10597.1"/>
    <property type="molecule type" value="Genomic_DNA"/>
</dbReference>
<dbReference type="SUPFAM" id="SSF48264">
    <property type="entry name" value="Cytochrome P450"/>
    <property type="match status" value="1"/>
</dbReference>
<gene>
    <name evidence="13" type="ORF">DCAR_0730066</name>
</gene>
<evidence type="ECO:0000313" key="14">
    <source>
        <dbReference type="Proteomes" id="UP000077755"/>
    </source>
</evidence>
<evidence type="ECO:0000256" key="2">
    <source>
        <dbReference type="ARBA" id="ARBA00010617"/>
    </source>
</evidence>
<evidence type="ECO:0008006" key="15">
    <source>
        <dbReference type="Google" id="ProtNLM"/>
    </source>
</evidence>
<dbReference type="InterPro" id="IPR001128">
    <property type="entry name" value="Cyt_P450"/>
</dbReference>
<organism evidence="13 14">
    <name type="scientific">Daucus carota subsp. sativus</name>
    <name type="common">Carrot</name>
    <dbReference type="NCBI Taxonomy" id="79200"/>
    <lineage>
        <taxon>Eukaryota</taxon>
        <taxon>Viridiplantae</taxon>
        <taxon>Streptophyta</taxon>
        <taxon>Embryophyta</taxon>
        <taxon>Tracheophyta</taxon>
        <taxon>Spermatophyta</taxon>
        <taxon>Magnoliopsida</taxon>
        <taxon>eudicotyledons</taxon>
        <taxon>Gunneridae</taxon>
        <taxon>Pentapetalae</taxon>
        <taxon>asterids</taxon>
        <taxon>campanulids</taxon>
        <taxon>Apiales</taxon>
        <taxon>Apiaceae</taxon>
        <taxon>Apioideae</taxon>
        <taxon>Scandiceae</taxon>
        <taxon>Daucinae</taxon>
        <taxon>Daucus</taxon>
        <taxon>Daucus sect. Daucus</taxon>
    </lineage>
</organism>
<keyword evidence="8 10" id="KW-0408">Iron</keyword>
<evidence type="ECO:0000256" key="12">
    <source>
        <dbReference type="SAM" id="Phobius"/>
    </source>
</evidence>
<reference evidence="13" key="2">
    <citation type="submission" date="2022-03" db="EMBL/GenBank/DDBJ databases">
        <title>Draft title - Genomic analysis of global carrot germplasm unveils the trajectory of domestication and the origin of high carotenoid orange carrot.</title>
        <authorList>
            <person name="Iorizzo M."/>
            <person name="Ellison S."/>
            <person name="Senalik D."/>
            <person name="Macko-Podgorni A."/>
            <person name="Grzebelus D."/>
            <person name="Bostan H."/>
            <person name="Rolling W."/>
            <person name="Curaba J."/>
            <person name="Simon P."/>
        </authorList>
    </citation>
    <scope>NUCLEOTIDE SEQUENCE</scope>
    <source>
        <tissue evidence="13">Leaf</tissue>
    </source>
</reference>
<evidence type="ECO:0000256" key="9">
    <source>
        <dbReference type="ARBA" id="ARBA00023033"/>
    </source>
</evidence>
<keyword evidence="9 11" id="KW-0503">Monooxygenase</keyword>
<keyword evidence="12" id="KW-1133">Transmembrane helix</keyword>
<evidence type="ECO:0000256" key="6">
    <source>
        <dbReference type="ARBA" id="ARBA00022848"/>
    </source>
</evidence>
<evidence type="ECO:0000256" key="7">
    <source>
        <dbReference type="ARBA" id="ARBA00023002"/>
    </source>
</evidence>
<keyword evidence="4 10" id="KW-0479">Metal-binding</keyword>
<dbReference type="GO" id="GO:0020037">
    <property type="term" value="F:heme binding"/>
    <property type="evidence" value="ECO:0007669"/>
    <property type="project" value="InterPro"/>
</dbReference>
<dbReference type="GO" id="GO:0016705">
    <property type="term" value="F:oxidoreductase activity, acting on paired donors, with incorporation or reduction of molecular oxygen"/>
    <property type="evidence" value="ECO:0007669"/>
    <property type="project" value="InterPro"/>
</dbReference>
<dbReference type="PROSITE" id="PS00086">
    <property type="entry name" value="CYTOCHROME_P450"/>
    <property type="match status" value="1"/>
</dbReference>
<protein>
    <recommendedName>
        <fullName evidence="15">Cytochrome P450</fullName>
    </recommendedName>
</protein>
<dbReference type="InterPro" id="IPR002401">
    <property type="entry name" value="Cyt_P450_E_grp-I"/>
</dbReference>
<dbReference type="PRINTS" id="PR00463">
    <property type="entry name" value="EP450I"/>
</dbReference>
<comment type="subcellular location">
    <subcellularLocation>
        <location evidence="1">Microsome membrane</location>
        <topology evidence="1">Single-pass membrane protein</topology>
    </subcellularLocation>
</comment>
<evidence type="ECO:0000256" key="1">
    <source>
        <dbReference type="ARBA" id="ARBA00004111"/>
    </source>
</evidence>
<dbReference type="Proteomes" id="UP000077755">
    <property type="component" value="Chromosome 7"/>
</dbReference>
<evidence type="ECO:0000256" key="10">
    <source>
        <dbReference type="PIRSR" id="PIRSR602401-1"/>
    </source>
</evidence>
<dbReference type="FunFam" id="1.10.630.10:FF:000011">
    <property type="entry name" value="Cytochrome P450 83B1"/>
    <property type="match status" value="1"/>
</dbReference>
<comment type="similarity">
    <text evidence="2 11">Belongs to the cytochrome P450 family.</text>
</comment>
<dbReference type="InterPro" id="IPR017972">
    <property type="entry name" value="Cyt_P450_CS"/>
</dbReference>
<evidence type="ECO:0000256" key="3">
    <source>
        <dbReference type="ARBA" id="ARBA00022617"/>
    </source>
</evidence>
<proteinExistence type="inferred from homology"/>
<feature type="transmembrane region" description="Helical" evidence="12">
    <location>
        <begin position="6"/>
        <end position="24"/>
    </location>
</feature>
<evidence type="ECO:0000256" key="5">
    <source>
        <dbReference type="ARBA" id="ARBA00022824"/>
    </source>
</evidence>
<keyword evidence="6" id="KW-0492">Microsome</keyword>
<keyword evidence="12" id="KW-0812">Transmembrane</keyword>
<dbReference type="InterPro" id="IPR036396">
    <property type="entry name" value="Cyt_P450_sf"/>
</dbReference>
<keyword evidence="5" id="KW-0256">Endoplasmic reticulum</keyword>
<dbReference type="AlphaFoldDB" id="A0AAF1BB54"/>
<evidence type="ECO:0000256" key="4">
    <source>
        <dbReference type="ARBA" id="ARBA00022723"/>
    </source>
</evidence>
<dbReference type="Gene3D" id="1.10.630.10">
    <property type="entry name" value="Cytochrome P450"/>
    <property type="match status" value="1"/>
</dbReference>
<dbReference type="GO" id="GO:0004497">
    <property type="term" value="F:monooxygenase activity"/>
    <property type="evidence" value="ECO:0007669"/>
    <property type="project" value="UniProtKB-KW"/>
</dbReference>
<evidence type="ECO:0000256" key="8">
    <source>
        <dbReference type="ARBA" id="ARBA00023004"/>
    </source>
</evidence>
<keyword evidence="12" id="KW-0472">Membrane</keyword>
<keyword evidence="7 11" id="KW-0560">Oxidoreductase</keyword>
<keyword evidence="14" id="KW-1185">Reference proteome</keyword>
<dbReference type="PRINTS" id="PR00385">
    <property type="entry name" value="P450"/>
</dbReference>
<dbReference type="GO" id="GO:0005506">
    <property type="term" value="F:iron ion binding"/>
    <property type="evidence" value="ECO:0007669"/>
    <property type="project" value="InterPro"/>
</dbReference>
<evidence type="ECO:0000256" key="11">
    <source>
        <dbReference type="RuleBase" id="RU000461"/>
    </source>
</evidence>
<keyword evidence="3 10" id="KW-0349">Heme</keyword>